<dbReference type="EC" id="2.7.11.1" evidence="2"/>
<gene>
    <name evidence="2" type="ORF">CDL12_02857</name>
</gene>
<dbReference type="GO" id="GO:0016020">
    <property type="term" value="C:membrane"/>
    <property type="evidence" value="ECO:0007669"/>
    <property type="project" value="TreeGrafter"/>
</dbReference>
<dbReference type="Proteomes" id="UP000231279">
    <property type="component" value="Unassembled WGS sequence"/>
</dbReference>
<dbReference type="InterPro" id="IPR011009">
    <property type="entry name" value="Kinase-like_dom_sf"/>
</dbReference>
<organism evidence="2 3">
    <name type="scientific">Handroanthus impetiginosus</name>
    <dbReference type="NCBI Taxonomy" id="429701"/>
    <lineage>
        <taxon>Eukaryota</taxon>
        <taxon>Viridiplantae</taxon>
        <taxon>Streptophyta</taxon>
        <taxon>Embryophyta</taxon>
        <taxon>Tracheophyta</taxon>
        <taxon>Spermatophyta</taxon>
        <taxon>Magnoliopsida</taxon>
        <taxon>eudicotyledons</taxon>
        <taxon>Gunneridae</taxon>
        <taxon>Pentapetalae</taxon>
        <taxon>asterids</taxon>
        <taxon>lamiids</taxon>
        <taxon>Lamiales</taxon>
        <taxon>Bignoniaceae</taxon>
        <taxon>Crescentiina</taxon>
        <taxon>Tabebuia alliance</taxon>
        <taxon>Handroanthus</taxon>
    </lineage>
</organism>
<feature type="domain" description="Protein kinase" evidence="1">
    <location>
        <begin position="1"/>
        <end position="149"/>
    </location>
</feature>
<dbReference type="PROSITE" id="PS50011">
    <property type="entry name" value="PROTEIN_KINASE_DOM"/>
    <property type="match status" value="1"/>
</dbReference>
<keyword evidence="2" id="KW-0418">Kinase</keyword>
<evidence type="ECO:0000313" key="3">
    <source>
        <dbReference type="Proteomes" id="UP000231279"/>
    </source>
</evidence>
<dbReference type="Gene3D" id="1.10.510.10">
    <property type="entry name" value="Transferase(Phosphotransferase) domain 1"/>
    <property type="match status" value="1"/>
</dbReference>
<protein>
    <submittedName>
        <fullName evidence="2">Non-specific serine/threonine protein kinase</fullName>
        <ecNumber evidence="2">2.7.11.1</ecNumber>
    </submittedName>
</protein>
<evidence type="ECO:0000313" key="2">
    <source>
        <dbReference type="EMBL" id="PIN24403.1"/>
    </source>
</evidence>
<accession>A0A2G9I3S4</accession>
<dbReference type="STRING" id="429701.A0A2G9I3S4"/>
<dbReference type="PANTHER" id="PTHR48055:SF36">
    <property type="entry name" value="PROTEIN KINASE, PLANT-TYPE, PUTATIVE-RELATED"/>
    <property type="match status" value="1"/>
</dbReference>
<dbReference type="SUPFAM" id="SSF56112">
    <property type="entry name" value="Protein kinase-like (PK-like)"/>
    <property type="match status" value="1"/>
</dbReference>
<dbReference type="EMBL" id="NKXS01000419">
    <property type="protein sequence ID" value="PIN24403.1"/>
    <property type="molecule type" value="Genomic_DNA"/>
</dbReference>
<dbReference type="InterPro" id="IPR000719">
    <property type="entry name" value="Prot_kinase_dom"/>
</dbReference>
<name>A0A2G9I3S4_9LAMI</name>
<keyword evidence="2" id="KW-0808">Transferase</keyword>
<dbReference type="GO" id="GO:0004674">
    <property type="term" value="F:protein serine/threonine kinase activity"/>
    <property type="evidence" value="ECO:0007669"/>
    <property type="project" value="UniProtKB-KW"/>
</dbReference>
<proteinExistence type="predicted"/>
<reference evidence="3" key="1">
    <citation type="journal article" date="2018" name="Gigascience">
        <title>Genome assembly of the Pink Ipe (Handroanthus impetiginosus, Bignoniaceae), a highly valued, ecologically keystone Neotropical timber forest tree.</title>
        <authorList>
            <person name="Silva-Junior O.B."/>
            <person name="Grattapaglia D."/>
            <person name="Novaes E."/>
            <person name="Collevatti R.G."/>
        </authorList>
    </citation>
    <scope>NUCLEOTIDE SEQUENCE [LARGE SCALE GENOMIC DNA]</scope>
    <source>
        <strain evidence="3">cv. UFG-1</strain>
    </source>
</reference>
<evidence type="ECO:0000259" key="1">
    <source>
        <dbReference type="PROSITE" id="PS50011"/>
    </source>
</evidence>
<dbReference type="OrthoDB" id="1428502at2759"/>
<keyword evidence="3" id="KW-1185">Reference proteome</keyword>
<comment type="caution">
    <text evidence="2">The sequence shown here is derived from an EMBL/GenBank/DDBJ whole genome shotgun (WGS) entry which is preliminary data.</text>
</comment>
<dbReference type="InterPro" id="IPR001245">
    <property type="entry name" value="Ser-Thr/Tyr_kinase_cat_dom"/>
</dbReference>
<dbReference type="InterPro" id="IPR051564">
    <property type="entry name" value="LRR_receptor-like_kinase"/>
</dbReference>
<dbReference type="Pfam" id="PF07714">
    <property type="entry name" value="PK_Tyr_Ser-Thr"/>
    <property type="match status" value="1"/>
</dbReference>
<dbReference type="AlphaFoldDB" id="A0A2G9I3S4"/>
<keyword evidence="2" id="KW-0723">Serine/threonine-protein kinase</keyword>
<dbReference type="GO" id="GO:0005524">
    <property type="term" value="F:ATP binding"/>
    <property type="evidence" value="ECO:0007669"/>
    <property type="project" value="InterPro"/>
</dbReference>
<dbReference type="PANTHER" id="PTHR48055">
    <property type="entry name" value="LEUCINE-RICH REPEAT RECEPTOR PROTEIN KINASE EMS1"/>
    <property type="match status" value="1"/>
</dbReference>
<sequence length="149" mass="16742">MVAHVSDFGIAKLVHGEDNAVLTKTLATFGYIAPEYGSEGLVSTKCDVYSFGIMLMETFTRKRPTDDLFTAGLSLREWIYDTYPHSLTHVSDATLLNPNEESFDKNVECISLIMRLALDCSSEFPGERIKMKDALATLQKIRKRFSSHL</sequence>